<dbReference type="EMBL" id="QJNS01000154">
    <property type="protein sequence ID" value="RYO84771.1"/>
    <property type="molecule type" value="Genomic_DNA"/>
</dbReference>
<evidence type="ECO:0000313" key="2">
    <source>
        <dbReference type="EMBL" id="RYO84771.1"/>
    </source>
</evidence>
<evidence type="ECO:0000256" key="1">
    <source>
        <dbReference type="SAM" id="MobiDB-lite"/>
    </source>
</evidence>
<evidence type="ECO:0000313" key="3">
    <source>
        <dbReference type="Proteomes" id="UP000294003"/>
    </source>
</evidence>
<reference evidence="2 3" key="1">
    <citation type="submission" date="2018-06" db="EMBL/GenBank/DDBJ databases">
        <title>Complete Genomes of Monosporascus.</title>
        <authorList>
            <person name="Robinson A.J."/>
            <person name="Natvig D.O."/>
        </authorList>
    </citation>
    <scope>NUCLEOTIDE SEQUENCE [LARGE SCALE GENOMIC DNA]</scope>
    <source>
        <strain evidence="2 3">CBS 609.92</strain>
    </source>
</reference>
<feature type="compositionally biased region" description="Polar residues" evidence="1">
    <location>
        <begin position="105"/>
        <end position="116"/>
    </location>
</feature>
<accession>A0ABY0H4R8</accession>
<sequence>MNDNSTAAMALQEALGKGPIEFTIGSNSKKFGRLKLILEKRPVSTQNLNSITKLRSESSSSSASITSTSSPYSSSSTSAPLPSPSPGDSRLNLSEIALAGMDLSEMTNTWSGESEATSISTPPPSTPKRDHKGKGKDWPVGDPRRLQPHYRSLFEN</sequence>
<dbReference type="Proteomes" id="UP000294003">
    <property type="component" value="Unassembled WGS sequence"/>
</dbReference>
<keyword evidence="3" id="KW-1185">Reference proteome</keyword>
<organism evidence="2 3">
    <name type="scientific">Monosporascus cannonballus</name>
    <dbReference type="NCBI Taxonomy" id="155416"/>
    <lineage>
        <taxon>Eukaryota</taxon>
        <taxon>Fungi</taxon>
        <taxon>Dikarya</taxon>
        <taxon>Ascomycota</taxon>
        <taxon>Pezizomycotina</taxon>
        <taxon>Sordariomycetes</taxon>
        <taxon>Xylariomycetidae</taxon>
        <taxon>Xylariales</taxon>
        <taxon>Xylariales incertae sedis</taxon>
        <taxon>Monosporascus</taxon>
    </lineage>
</organism>
<gene>
    <name evidence="2" type="ORF">DL762_005493</name>
</gene>
<comment type="caution">
    <text evidence="2">The sequence shown here is derived from an EMBL/GenBank/DDBJ whole genome shotgun (WGS) entry which is preliminary data.</text>
</comment>
<feature type="compositionally biased region" description="Low complexity" evidence="1">
    <location>
        <begin position="57"/>
        <end position="80"/>
    </location>
</feature>
<feature type="region of interest" description="Disordered" evidence="1">
    <location>
        <begin position="45"/>
        <end position="156"/>
    </location>
</feature>
<proteinExistence type="predicted"/>
<name>A0ABY0H4R8_9PEZI</name>
<protein>
    <submittedName>
        <fullName evidence="2">Uncharacterized protein</fullName>
    </submittedName>
</protein>
<feature type="compositionally biased region" description="Basic and acidic residues" evidence="1">
    <location>
        <begin position="135"/>
        <end position="145"/>
    </location>
</feature>